<evidence type="ECO:0008006" key="3">
    <source>
        <dbReference type="Google" id="ProtNLM"/>
    </source>
</evidence>
<proteinExistence type="predicted"/>
<reference evidence="1 2" key="1">
    <citation type="submission" date="2021-08" db="EMBL/GenBank/DDBJ databases">
        <title>The genome sequence of Chitinophaga sp. B61.</title>
        <authorList>
            <person name="Zhang X."/>
        </authorList>
    </citation>
    <scope>NUCLEOTIDE SEQUENCE [LARGE SCALE GENOMIC DNA]</scope>
    <source>
        <strain evidence="1 2">B61</strain>
    </source>
</reference>
<accession>A0ABS7G703</accession>
<name>A0ABS7G703_9BACT</name>
<sequence length="186" mass="21589">MAYDFYGFNPLDFEELVQALFQRVLGNSSLIYGLGADGGRELSFRGRAAFASPYEFHDGLWIVQAKFRSRDVHNHEQYDWISRQFKNEMRKFKSGNYPVPDQYIFVTNAVLTAGYQRGGRDKMQALAEHYKNTIPRIYIVAYDELCKLLLNNADVRQAYDHWLSPGDQMAQIKQLLAKQNIYTLSL</sequence>
<comment type="caution">
    <text evidence="1">The sequence shown here is derived from an EMBL/GenBank/DDBJ whole genome shotgun (WGS) entry which is preliminary data.</text>
</comment>
<protein>
    <recommendedName>
        <fullName evidence="3">Restriction endonuclease</fullName>
    </recommendedName>
</protein>
<dbReference type="RefSeq" id="WP_220248303.1">
    <property type="nucleotide sequence ID" value="NZ_JAICCF010000001.1"/>
</dbReference>
<keyword evidence="2" id="KW-1185">Reference proteome</keyword>
<dbReference type="EMBL" id="JAICCF010000001">
    <property type="protein sequence ID" value="MBW8683070.1"/>
    <property type="molecule type" value="Genomic_DNA"/>
</dbReference>
<dbReference type="Proteomes" id="UP000812961">
    <property type="component" value="Unassembled WGS sequence"/>
</dbReference>
<evidence type="ECO:0000313" key="1">
    <source>
        <dbReference type="EMBL" id="MBW8683070.1"/>
    </source>
</evidence>
<organism evidence="1 2">
    <name type="scientific">Chitinophaga rhizophila</name>
    <dbReference type="NCBI Taxonomy" id="2866212"/>
    <lineage>
        <taxon>Bacteria</taxon>
        <taxon>Pseudomonadati</taxon>
        <taxon>Bacteroidota</taxon>
        <taxon>Chitinophagia</taxon>
        <taxon>Chitinophagales</taxon>
        <taxon>Chitinophagaceae</taxon>
        <taxon>Chitinophaga</taxon>
    </lineage>
</organism>
<gene>
    <name evidence="1" type="ORF">K1Y79_01870</name>
</gene>
<evidence type="ECO:0000313" key="2">
    <source>
        <dbReference type="Proteomes" id="UP000812961"/>
    </source>
</evidence>